<evidence type="ECO:0008006" key="3">
    <source>
        <dbReference type="Google" id="ProtNLM"/>
    </source>
</evidence>
<evidence type="ECO:0000256" key="1">
    <source>
        <dbReference type="SAM" id="Phobius"/>
    </source>
</evidence>
<keyword evidence="1" id="KW-0472">Membrane</keyword>
<name>A0A1Z1M6W5_BOSMO</name>
<protein>
    <recommendedName>
        <fullName evidence="3">Reverse transcriptase N-terminal domain-containing protein</fullName>
    </recommendedName>
</protein>
<keyword evidence="2" id="KW-0934">Plastid</keyword>
<accession>A0A1Z1M6W5</accession>
<dbReference type="GeneID" id="33354722"/>
<dbReference type="AlphaFoldDB" id="A0A1Z1M6W5"/>
<feature type="transmembrane region" description="Helical" evidence="1">
    <location>
        <begin position="325"/>
        <end position="343"/>
    </location>
</feature>
<feature type="transmembrane region" description="Helical" evidence="1">
    <location>
        <begin position="287"/>
        <end position="305"/>
    </location>
</feature>
<keyword evidence="1" id="KW-0812">Transmembrane</keyword>
<keyword evidence="2" id="KW-0150">Chloroplast</keyword>
<dbReference type="EMBL" id="MF101419">
    <property type="protein sequence ID" value="ARW61642.1"/>
    <property type="molecule type" value="Genomic_DNA"/>
</dbReference>
<proteinExistence type="predicted"/>
<gene>
    <name evidence="2" type="primary">ConsOrf5</name>
</gene>
<feature type="transmembrane region" description="Helical" evidence="1">
    <location>
        <begin position="189"/>
        <end position="209"/>
    </location>
</feature>
<keyword evidence="1" id="KW-1133">Transmembrane helix</keyword>
<dbReference type="RefSeq" id="YP_009393080.1">
    <property type="nucleotide sequence ID" value="NC_035266.1"/>
</dbReference>
<sequence>MIQKQIYLASQKYNLVLVHKLQKYLLNCNEAKIISINQVLKDMYLYYFFYNKEQYLFEHSFKFFICEYFFNYQKIKKTKKVLQNIHQHLFSLCIQPEWQAKCPKYLITYFNNDNIHVKLFKDVNKYNKSQINKNLFYKSYIIKKLKSFRYINESIKQWLQHGFYFSLNNIFNLKSKELYKQISFSFDSFYYLLLKIINIDTLWYFFFLLNTANFYQFNYNIKKKFSFKTSDLSKIKFFTNAIKNLLYRKNYLDHLKINTNIKKHDLLCKISKRIKTIYNYCFQMINLVWIQSMYKLVNILLYYWLKKIDFTSFYKLYKIQIKQKIYFINFYIYSCNIKKYYVYLF</sequence>
<geneLocation type="chloroplast" evidence="2"/>
<reference evidence="2" key="1">
    <citation type="journal article" date="2017" name="J. Phycol.">
        <title>Analysis of chloroplast genomes and a supermatrix inform reclassification of the Rhodomelaceae (Rhodophyta).</title>
        <authorList>
            <person name="Diaz-Tapia P."/>
            <person name="Maggs C.A."/>
            <person name="West J.A."/>
            <person name="Verbruggen H."/>
        </authorList>
    </citation>
    <scope>NUCLEOTIDE SEQUENCE</scope>
    <source>
        <strain evidence="2">JW3660</strain>
    </source>
</reference>
<organism evidence="2">
    <name type="scientific">Bostrychia moritziana</name>
    <name type="common">Red alga</name>
    <name type="synonym">Polysiphonia moritziana</name>
    <dbReference type="NCBI Taxonomy" id="103713"/>
    <lineage>
        <taxon>Eukaryota</taxon>
        <taxon>Rhodophyta</taxon>
        <taxon>Florideophyceae</taxon>
        <taxon>Rhodymeniophycidae</taxon>
        <taxon>Ceramiales</taxon>
        <taxon>Rhodomelaceae</taxon>
        <taxon>Bostrychia</taxon>
    </lineage>
</organism>
<evidence type="ECO:0000313" key="2">
    <source>
        <dbReference type="EMBL" id="ARW61642.1"/>
    </source>
</evidence>